<reference evidence="2 3" key="1">
    <citation type="submission" date="2016-12" db="EMBL/GenBank/DDBJ databases">
        <title>Genome sequencing of Methylocaldum marinum.</title>
        <authorList>
            <person name="Takeuchi M."/>
            <person name="Kamagata Y."/>
            <person name="Hiraoka S."/>
            <person name="Oshima K."/>
            <person name="Hattori M."/>
            <person name="Iwasaki W."/>
        </authorList>
    </citation>
    <scope>NUCLEOTIDE SEQUENCE [LARGE SCALE GENOMIC DNA]</scope>
    <source>
        <strain evidence="2 3">S8</strain>
    </source>
</reference>
<gene>
    <name evidence="2" type="ORF">sS8_3932</name>
</gene>
<evidence type="ECO:0000313" key="2">
    <source>
        <dbReference type="EMBL" id="BBA35864.1"/>
    </source>
</evidence>
<dbReference type="AlphaFoldDB" id="A0A250KWH7"/>
<feature type="coiled-coil region" evidence="1">
    <location>
        <begin position="11"/>
        <end position="63"/>
    </location>
</feature>
<evidence type="ECO:0000256" key="1">
    <source>
        <dbReference type="SAM" id="Coils"/>
    </source>
</evidence>
<proteinExistence type="predicted"/>
<dbReference type="Proteomes" id="UP000266313">
    <property type="component" value="Chromosome"/>
</dbReference>
<dbReference type="OrthoDB" id="6197894at2"/>
<name>A0A250KWH7_9GAMM</name>
<dbReference type="KEGG" id="mmai:sS8_3932"/>
<accession>A0A250KWH7</accession>
<dbReference type="EMBL" id="AP017928">
    <property type="protein sequence ID" value="BBA35864.1"/>
    <property type="molecule type" value="Genomic_DNA"/>
</dbReference>
<keyword evidence="3" id="KW-1185">Reference proteome</keyword>
<protein>
    <submittedName>
        <fullName evidence="2">Uncharacterized protein</fullName>
    </submittedName>
</protein>
<sequence>MNIQDELEKFRDGLIQQRDELRVQINLAKLEAQEEWQKTEEKLEEFKSRLAGVADEAKDASEDVLTSVKMLGEEIKSAYERIKSRL</sequence>
<evidence type="ECO:0000313" key="3">
    <source>
        <dbReference type="Proteomes" id="UP000266313"/>
    </source>
</evidence>
<dbReference type="RefSeq" id="WP_145986612.1">
    <property type="nucleotide sequence ID" value="NZ_AP017928.1"/>
</dbReference>
<keyword evidence="1" id="KW-0175">Coiled coil</keyword>
<organism evidence="2 3">
    <name type="scientific">Methylocaldum marinum</name>
    <dbReference type="NCBI Taxonomy" id="1432792"/>
    <lineage>
        <taxon>Bacteria</taxon>
        <taxon>Pseudomonadati</taxon>
        <taxon>Pseudomonadota</taxon>
        <taxon>Gammaproteobacteria</taxon>
        <taxon>Methylococcales</taxon>
        <taxon>Methylococcaceae</taxon>
        <taxon>Methylocaldum</taxon>
    </lineage>
</organism>